<proteinExistence type="predicted"/>
<dbReference type="HOGENOM" id="CLU_082150_0_0_1"/>
<evidence type="ECO:0000256" key="1">
    <source>
        <dbReference type="SAM" id="MobiDB-lite"/>
    </source>
</evidence>
<dbReference type="EMBL" id="KB456264">
    <property type="protein sequence ID" value="EMF12893.1"/>
    <property type="molecule type" value="Genomic_DNA"/>
</dbReference>
<evidence type="ECO:0008006" key="4">
    <source>
        <dbReference type="Google" id="ProtNLM"/>
    </source>
</evidence>
<dbReference type="AlphaFoldDB" id="M3CGH9"/>
<name>M3CGH9_SPHMS</name>
<organism evidence="2 3">
    <name type="scientific">Sphaerulina musiva (strain SO2202)</name>
    <name type="common">Poplar stem canker fungus</name>
    <name type="synonym">Septoria musiva</name>
    <dbReference type="NCBI Taxonomy" id="692275"/>
    <lineage>
        <taxon>Eukaryota</taxon>
        <taxon>Fungi</taxon>
        <taxon>Dikarya</taxon>
        <taxon>Ascomycota</taxon>
        <taxon>Pezizomycotina</taxon>
        <taxon>Dothideomycetes</taxon>
        <taxon>Dothideomycetidae</taxon>
        <taxon>Mycosphaerellales</taxon>
        <taxon>Mycosphaerellaceae</taxon>
        <taxon>Sphaerulina</taxon>
    </lineage>
</organism>
<dbReference type="Proteomes" id="UP000016931">
    <property type="component" value="Unassembled WGS sequence"/>
</dbReference>
<accession>M3CGH9</accession>
<evidence type="ECO:0000313" key="3">
    <source>
        <dbReference type="Proteomes" id="UP000016931"/>
    </source>
</evidence>
<dbReference type="OrthoDB" id="376826at2759"/>
<dbReference type="RefSeq" id="XP_016761014.1">
    <property type="nucleotide sequence ID" value="XM_016905546.1"/>
</dbReference>
<feature type="region of interest" description="Disordered" evidence="1">
    <location>
        <begin position="185"/>
        <end position="239"/>
    </location>
</feature>
<feature type="compositionally biased region" description="Basic and acidic residues" evidence="1">
    <location>
        <begin position="187"/>
        <end position="239"/>
    </location>
</feature>
<dbReference type="GeneID" id="27902683"/>
<reference evidence="2 3" key="1">
    <citation type="journal article" date="2012" name="PLoS Pathog.">
        <title>Diverse lifestyles and strategies of plant pathogenesis encoded in the genomes of eighteen Dothideomycetes fungi.</title>
        <authorList>
            <person name="Ohm R.A."/>
            <person name="Feau N."/>
            <person name="Henrissat B."/>
            <person name="Schoch C.L."/>
            <person name="Horwitz B.A."/>
            <person name="Barry K.W."/>
            <person name="Condon B.J."/>
            <person name="Copeland A.C."/>
            <person name="Dhillon B."/>
            <person name="Glaser F."/>
            <person name="Hesse C.N."/>
            <person name="Kosti I."/>
            <person name="LaButti K."/>
            <person name="Lindquist E.A."/>
            <person name="Lucas S."/>
            <person name="Salamov A.A."/>
            <person name="Bradshaw R.E."/>
            <person name="Ciuffetti L."/>
            <person name="Hamelin R.C."/>
            <person name="Kema G.H.J."/>
            <person name="Lawrence C."/>
            <person name="Scott J.A."/>
            <person name="Spatafora J.W."/>
            <person name="Turgeon B.G."/>
            <person name="de Wit P.J.G.M."/>
            <person name="Zhong S."/>
            <person name="Goodwin S.B."/>
            <person name="Grigoriev I.V."/>
        </authorList>
    </citation>
    <scope>NUCLEOTIDE SEQUENCE [LARGE SCALE GENOMIC DNA]</scope>
    <source>
        <strain evidence="2 3">SO2202</strain>
    </source>
</reference>
<dbReference type="OMA" id="YSYVAPY"/>
<protein>
    <recommendedName>
        <fullName evidence="4">Pathogenesis associated protein Cap20</fullName>
    </recommendedName>
</protein>
<dbReference type="eggNOG" id="ENOG502S689">
    <property type="taxonomic scope" value="Eukaryota"/>
</dbReference>
<evidence type="ECO:0000313" key="2">
    <source>
        <dbReference type="EMBL" id="EMF12893.1"/>
    </source>
</evidence>
<sequence>MPHATDTLTNGDKPQSKFLSHLTSYPAVHDGIETYKTNPYGKKSLELADGAYARFGKPVEPYLQKPYGYAAPYVQKVDELADSGLSKVETQFPIVKQDTSTLVDTAKGYAFWPYNYLTGTWNDEYTKTANHNNRGAGVSTAVMALISTNLKIAADVFQILADTLGPRYEEGKKKSADYVRNAQDHLNGVKEDAGDKLDTYSKQGKEKVEEAKKVGEEKKDQAKDQAKQTKDEAKKQANK</sequence>
<gene>
    <name evidence="2" type="ORF">SEPMUDRAFT_149433</name>
</gene>
<keyword evidence="3" id="KW-1185">Reference proteome</keyword>